<accession>A0A7S4D3S5</accession>
<evidence type="ECO:0008006" key="5">
    <source>
        <dbReference type="Google" id="ProtNLM"/>
    </source>
</evidence>
<keyword evidence="2" id="KW-0812">Transmembrane</keyword>
<protein>
    <recommendedName>
        <fullName evidence="5">SGNH domain-containing protein</fullName>
    </recommendedName>
</protein>
<feature type="transmembrane region" description="Helical" evidence="2">
    <location>
        <begin position="413"/>
        <end position="433"/>
    </location>
</feature>
<organism evidence="4">
    <name type="scientific">Eutreptiella gymnastica</name>
    <dbReference type="NCBI Taxonomy" id="73025"/>
    <lineage>
        <taxon>Eukaryota</taxon>
        <taxon>Discoba</taxon>
        <taxon>Euglenozoa</taxon>
        <taxon>Euglenida</taxon>
        <taxon>Spirocuta</taxon>
        <taxon>Euglenophyceae</taxon>
        <taxon>Eutreptiales</taxon>
        <taxon>Eutreptiaceae</taxon>
        <taxon>Eutreptiella</taxon>
    </lineage>
</organism>
<feature type="chain" id="PRO_5030990825" description="SGNH domain-containing protein" evidence="3">
    <location>
        <begin position="36"/>
        <end position="440"/>
    </location>
</feature>
<dbReference type="AlphaFoldDB" id="A0A7S4D3S5"/>
<keyword evidence="3" id="KW-0732">Signal</keyword>
<keyword evidence="2" id="KW-1133">Transmembrane helix</keyword>
<proteinExistence type="predicted"/>
<feature type="region of interest" description="Disordered" evidence="1">
    <location>
        <begin position="382"/>
        <end position="405"/>
    </location>
</feature>
<keyword evidence="2" id="KW-0472">Membrane</keyword>
<evidence type="ECO:0000256" key="1">
    <source>
        <dbReference type="SAM" id="MobiDB-lite"/>
    </source>
</evidence>
<evidence type="ECO:0000256" key="2">
    <source>
        <dbReference type="SAM" id="Phobius"/>
    </source>
</evidence>
<gene>
    <name evidence="4" type="ORF">EGYM00163_LOCUS25907</name>
</gene>
<evidence type="ECO:0000313" key="4">
    <source>
        <dbReference type="EMBL" id="CAE0814751.1"/>
    </source>
</evidence>
<feature type="region of interest" description="Disordered" evidence="1">
    <location>
        <begin position="341"/>
        <end position="360"/>
    </location>
</feature>
<feature type="signal peptide" evidence="3">
    <location>
        <begin position="1"/>
        <end position="35"/>
    </location>
</feature>
<name>A0A7S4D3S5_9EUGL</name>
<dbReference type="EMBL" id="HBJA01073792">
    <property type="protein sequence ID" value="CAE0814751.1"/>
    <property type="molecule type" value="Transcribed_RNA"/>
</dbReference>
<sequence length="440" mass="48343">MHIGRPKVQLAINLGHRALALFVICLITAVQQGCAYAPYGQYPWCARHAAGMIVGDGGYNWRWRPGNPCGMHDLSMEEMRRYLHGLTIIFVGDSHSRYQACALWGMLADGPKGCGVQYKEDPTLRHGMFAMRHGSTTIIFKWFPHLEYMHKWHHLEFFVNNTDILIINAGIHLLANGRKFDEVGDVAAAKQLAANLRSISHRSWAPRTTFPLVIWRETTHSQLGSTDVIKRMNRLLLPVFEAAGFLIMPMHNLTQTGCTQDAVGHCTPGKCCLRLNQYTMNVLHAALQGSQPSAEVNDASPSSLVEAVSPSVAFNRAASSAAQSRTQRAGDVLDAALVDTTVESPPPAMGPPRRAQGTVDAMKSPPVAQPALAPVLHAAGYPNSTRDMLTPKVPPARVPDPRPSDGQPDVHVVFIWLVLGGVLPMGTLLLGLLHRRRRRR</sequence>
<evidence type="ECO:0000256" key="3">
    <source>
        <dbReference type="SAM" id="SignalP"/>
    </source>
</evidence>
<reference evidence="4" key="1">
    <citation type="submission" date="2021-01" db="EMBL/GenBank/DDBJ databases">
        <authorList>
            <person name="Corre E."/>
            <person name="Pelletier E."/>
            <person name="Niang G."/>
            <person name="Scheremetjew M."/>
            <person name="Finn R."/>
            <person name="Kale V."/>
            <person name="Holt S."/>
            <person name="Cochrane G."/>
            <person name="Meng A."/>
            <person name="Brown T."/>
            <person name="Cohen L."/>
        </authorList>
    </citation>
    <scope>NUCLEOTIDE SEQUENCE</scope>
    <source>
        <strain evidence="4">CCMP1594</strain>
    </source>
</reference>